<feature type="domain" description="Glycosyltransferase 2-like" evidence="1">
    <location>
        <begin position="8"/>
        <end position="180"/>
    </location>
</feature>
<dbReference type="PANTHER" id="PTHR43685">
    <property type="entry name" value="GLYCOSYLTRANSFERASE"/>
    <property type="match status" value="1"/>
</dbReference>
<protein>
    <submittedName>
        <fullName evidence="2">Rhamnosyltransferase</fullName>
        <ecNumber evidence="2">2.4.1.-</ecNumber>
    </submittedName>
</protein>
<keyword evidence="3" id="KW-1185">Reference proteome</keyword>
<evidence type="ECO:0000313" key="2">
    <source>
        <dbReference type="EMBL" id="MDQ0454876.1"/>
    </source>
</evidence>
<keyword evidence="2" id="KW-0328">Glycosyltransferase</keyword>
<dbReference type="SUPFAM" id="SSF53448">
    <property type="entry name" value="Nucleotide-diphospho-sugar transferases"/>
    <property type="match status" value="1"/>
</dbReference>
<dbReference type="InterPro" id="IPR029044">
    <property type="entry name" value="Nucleotide-diphossugar_trans"/>
</dbReference>
<sequence>MARYKAAVVIPAKNAMQVLPQVLDKVLAQRTAWPFEVIVIDSGSRDGTKEFLRAESRIRLIEIAPESFGHGRTRNQGVAAADAEFVAFLTHDAEPVDEHWLAKLVEAAERDERIAGVFGRHIAYPSASPFTRQDLDQHFRGFLQHPLVVHKALDAEKYQRDEGWRQFLHFYSDNNSLLRKAVWEKIPYPDVEFAEDQLWARAVIEAGYHKAYAPDAVVYHSHDYSFTEQLRRAFDESRNFTKYFGYRLSPNPRQAIAAMGKFTWQAFRQRLDPAYGPVTFTDRLSRAAQRIALVSGHCLGANHSKLPQGLADRLSLDNRLFKS</sequence>
<name>A0ABU0I9G0_9HYPH</name>
<dbReference type="PANTHER" id="PTHR43685:SF13">
    <property type="entry name" value="O ANTIGEN BIOSYNTHESIS RHAMNOSYLTRANSFERASE RFBN"/>
    <property type="match status" value="1"/>
</dbReference>
<dbReference type="Gene3D" id="3.90.550.10">
    <property type="entry name" value="Spore Coat Polysaccharide Biosynthesis Protein SpsA, Chain A"/>
    <property type="match status" value="1"/>
</dbReference>
<reference evidence="2 3" key="1">
    <citation type="submission" date="2023-07" db="EMBL/GenBank/DDBJ databases">
        <title>Genomic Encyclopedia of Type Strains, Phase IV (KMG-IV): sequencing the most valuable type-strain genomes for metagenomic binning, comparative biology and taxonomic classification.</title>
        <authorList>
            <person name="Goeker M."/>
        </authorList>
    </citation>
    <scope>NUCLEOTIDE SEQUENCE [LARGE SCALE GENOMIC DNA]</scope>
    <source>
        <strain evidence="2 3">DSM 100301</strain>
    </source>
</reference>
<keyword evidence="2" id="KW-0808">Transferase</keyword>
<dbReference type="RefSeq" id="WP_307157091.1">
    <property type="nucleotide sequence ID" value="NZ_JAUSWH010000003.1"/>
</dbReference>
<dbReference type="InterPro" id="IPR050834">
    <property type="entry name" value="Glycosyltransf_2"/>
</dbReference>
<dbReference type="CDD" id="cd00761">
    <property type="entry name" value="Glyco_tranf_GTA_type"/>
    <property type="match status" value="1"/>
</dbReference>
<comment type="caution">
    <text evidence="2">The sequence shown here is derived from an EMBL/GenBank/DDBJ whole genome shotgun (WGS) entry which is preliminary data.</text>
</comment>
<dbReference type="EMBL" id="JAUSWH010000003">
    <property type="protein sequence ID" value="MDQ0454876.1"/>
    <property type="molecule type" value="Genomic_DNA"/>
</dbReference>
<dbReference type="Pfam" id="PF00535">
    <property type="entry name" value="Glycos_transf_2"/>
    <property type="match status" value="1"/>
</dbReference>
<dbReference type="InterPro" id="IPR001173">
    <property type="entry name" value="Glyco_trans_2-like"/>
</dbReference>
<proteinExistence type="predicted"/>
<accession>A0ABU0I9G0</accession>
<evidence type="ECO:0000259" key="1">
    <source>
        <dbReference type="Pfam" id="PF00535"/>
    </source>
</evidence>
<evidence type="ECO:0000313" key="3">
    <source>
        <dbReference type="Proteomes" id="UP001235269"/>
    </source>
</evidence>
<organism evidence="2 3">
    <name type="scientific">Rhizobium paknamense</name>
    <dbReference type="NCBI Taxonomy" id="1206817"/>
    <lineage>
        <taxon>Bacteria</taxon>
        <taxon>Pseudomonadati</taxon>
        <taxon>Pseudomonadota</taxon>
        <taxon>Alphaproteobacteria</taxon>
        <taxon>Hyphomicrobiales</taxon>
        <taxon>Rhizobiaceae</taxon>
        <taxon>Rhizobium/Agrobacterium group</taxon>
        <taxon>Rhizobium</taxon>
    </lineage>
</organism>
<gene>
    <name evidence="2" type="ORF">QO005_001206</name>
</gene>
<dbReference type="GO" id="GO:0016757">
    <property type="term" value="F:glycosyltransferase activity"/>
    <property type="evidence" value="ECO:0007669"/>
    <property type="project" value="UniProtKB-KW"/>
</dbReference>
<dbReference type="EC" id="2.4.1.-" evidence="2"/>
<dbReference type="Proteomes" id="UP001235269">
    <property type="component" value="Unassembled WGS sequence"/>
</dbReference>